<dbReference type="InterPro" id="IPR050333">
    <property type="entry name" value="SLRP"/>
</dbReference>
<evidence type="ECO:0000256" key="2">
    <source>
        <dbReference type="ARBA" id="ARBA00022737"/>
    </source>
</evidence>
<dbReference type="Pfam" id="PF13855">
    <property type="entry name" value="LRR_8"/>
    <property type="match status" value="1"/>
</dbReference>
<evidence type="ECO:0000256" key="3">
    <source>
        <dbReference type="SAM" id="SignalP"/>
    </source>
</evidence>
<dbReference type="AlphaFoldDB" id="A0A4Y2G3Y3"/>
<dbReference type="InterPro" id="IPR032675">
    <property type="entry name" value="LRR_dom_sf"/>
</dbReference>
<evidence type="ECO:0000313" key="5">
    <source>
        <dbReference type="Proteomes" id="UP000499080"/>
    </source>
</evidence>
<accession>A0A4Y2G3Y3</accession>
<gene>
    <name evidence="4" type="ORF">AVEN_271529_1</name>
</gene>
<evidence type="ECO:0000313" key="4">
    <source>
        <dbReference type="EMBL" id="GBM46584.1"/>
    </source>
</evidence>
<evidence type="ECO:0000256" key="1">
    <source>
        <dbReference type="ARBA" id="ARBA00022614"/>
    </source>
</evidence>
<keyword evidence="1" id="KW-0433">Leucine-rich repeat</keyword>
<dbReference type="SMART" id="SM00369">
    <property type="entry name" value="LRR_TYP"/>
    <property type="match status" value="3"/>
</dbReference>
<dbReference type="Pfam" id="PF13306">
    <property type="entry name" value="LRR_5"/>
    <property type="match status" value="1"/>
</dbReference>
<name>A0A4Y2G3Y3_ARAVE</name>
<keyword evidence="2" id="KW-0677">Repeat</keyword>
<dbReference type="InterPro" id="IPR026906">
    <property type="entry name" value="LRR_5"/>
</dbReference>
<dbReference type="Proteomes" id="UP000499080">
    <property type="component" value="Unassembled WGS sequence"/>
</dbReference>
<organism evidence="4 5">
    <name type="scientific">Araneus ventricosus</name>
    <name type="common">Orbweaver spider</name>
    <name type="synonym">Epeira ventricosa</name>
    <dbReference type="NCBI Taxonomy" id="182803"/>
    <lineage>
        <taxon>Eukaryota</taxon>
        <taxon>Metazoa</taxon>
        <taxon>Ecdysozoa</taxon>
        <taxon>Arthropoda</taxon>
        <taxon>Chelicerata</taxon>
        <taxon>Arachnida</taxon>
        <taxon>Araneae</taxon>
        <taxon>Araneomorphae</taxon>
        <taxon>Entelegynae</taxon>
        <taxon>Araneoidea</taxon>
        <taxon>Araneidae</taxon>
        <taxon>Araneus</taxon>
    </lineage>
</organism>
<dbReference type="InterPro" id="IPR003591">
    <property type="entry name" value="Leu-rich_rpt_typical-subtyp"/>
</dbReference>
<proteinExistence type="predicted"/>
<dbReference type="SUPFAM" id="SSF52058">
    <property type="entry name" value="L domain-like"/>
    <property type="match status" value="1"/>
</dbReference>
<dbReference type="OrthoDB" id="6426824at2759"/>
<dbReference type="EMBL" id="BGPR01001142">
    <property type="protein sequence ID" value="GBM46584.1"/>
    <property type="molecule type" value="Genomic_DNA"/>
</dbReference>
<reference evidence="4 5" key="1">
    <citation type="journal article" date="2019" name="Sci. Rep.">
        <title>Orb-weaving spider Araneus ventricosus genome elucidates the spidroin gene catalogue.</title>
        <authorList>
            <person name="Kono N."/>
            <person name="Nakamura H."/>
            <person name="Ohtoshi R."/>
            <person name="Moran D.A.P."/>
            <person name="Shinohara A."/>
            <person name="Yoshida Y."/>
            <person name="Fujiwara M."/>
            <person name="Mori M."/>
            <person name="Tomita M."/>
            <person name="Arakawa K."/>
        </authorList>
    </citation>
    <scope>NUCLEOTIDE SEQUENCE [LARGE SCALE GENOMIC DNA]</scope>
</reference>
<sequence>MKKFTIICFFLSLEVVVIFGKETLCSSNKICECSQTKHRKVVNCRRVDNMKDIQDFFSKNLNFTRVSILNIKKCKTTSLPDWVFWNTTIRKIRFECPFHEMKNDALSPIKALKHLDLFKTKFLKIPIAISKLTNLKYLRITNSKLTRIDTELQNMTGLLELKMSFNPIYEVLREAFTGLSNLRMIDLSENKLIFLHQGTFDLCQNLTKIFLQKNSMNSVDGLFNISNLECKMRFDVASNPILLTVRIRNPRSSYEEVDRAVPLNVEHSKDTLWG</sequence>
<comment type="caution">
    <text evidence="4">The sequence shown here is derived from an EMBL/GenBank/DDBJ whole genome shotgun (WGS) entry which is preliminary data.</text>
</comment>
<feature type="chain" id="PRO_5021501207" evidence="3">
    <location>
        <begin position="21"/>
        <end position="274"/>
    </location>
</feature>
<feature type="signal peptide" evidence="3">
    <location>
        <begin position="1"/>
        <end position="20"/>
    </location>
</feature>
<dbReference type="PANTHER" id="PTHR45712">
    <property type="entry name" value="AGAP008170-PA"/>
    <property type="match status" value="1"/>
</dbReference>
<dbReference type="InterPro" id="IPR001611">
    <property type="entry name" value="Leu-rich_rpt"/>
</dbReference>
<protein>
    <submittedName>
        <fullName evidence="4">Uncharacterized protein</fullName>
    </submittedName>
</protein>
<keyword evidence="3" id="KW-0732">Signal</keyword>
<keyword evidence="5" id="KW-1185">Reference proteome</keyword>
<dbReference type="Gene3D" id="3.80.10.10">
    <property type="entry name" value="Ribonuclease Inhibitor"/>
    <property type="match status" value="2"/>
</dbReference>
<dbReference type="PANTHER" id="PTHR45712:SF22">
    <property type="entry name" value="INSULIN-LIKE GROWTH FACTOR-BINDING PROTEIN COMPLEX ACID LABILE SUBUNIT"/>
    <property type="match status" value="1"/>
</dbReference>